<dbReference type="Pfam" id="PF00929">
    <property type="entry name" value="RNase_T"/>
    <property type="match status" value="1"/>
</dbReference>
<evidence type="ECO:0000256" key="3">
    <source>
        <dbReference type="ARBA" id="ARBA00022801"/>
    </source>
</evidence>
<dbReference type="InterPro" id="IPR012337">
    <property type="entry name" value="RNaseH-like_sf"/>
</dbReference>
<sequence length="199" mass="22042">MASTSAASEELLMTGLDPMTDEILEIACIITTPDLTPLGTNFTTTIHVPRSRLDQMGPWCTKTHLATGLTPKVLASTTTHEEAAEGLLDYIKSHVKQPRTALLAGNTVHMDKAFLSRPPYDAVVEYLHYRILDVSSIKEAARRWCGPEILEGAPAKKVGHRALDDILESIEEARYYMKRIFWPAGEVEVEARPEKEIGA</sequence>
<dbReference type="Proteomes" id="UP001187682">
    <property type="component" value="Unassembled WGS sequence"/>
</dbReference>
<reference evidence="6" key="1">
    <citation type="submission" date="2018-03" db="EMBL/GenBank/DDBJ databases">
        <authorList>
            <person name="Guldener U."/>
        </authorList>
    </citation>
    <scope>NUCLEOTIDE SEQUENCE</scope>
</reference>
<dbReference type="InterPro" id="IPR013520">
    <property type="entry name" value="Ribonucl_H"/>
</dbReference>
<keyword evidence="2" id="KW-0540">Nuclease</keyword>
<feature type="domain" description="Exonuclease" evidence="5">
    <location>
        <begin position="10"/>
        <end position="182"/>
    </location>
</feature>
<keyword evidence="3" id="KW-0378">Hydrolase</keyword>
<evidence type="ECO:0000259" key="5">
    <source>
        <dbReference type="SMART" id="SM00479"/>
    </source>
</evidence>
<dbReference type="InterPro" id="IPR036397">
    <property type="entry name" value="RNaseH_sf"/>
</dbReference>
<proteinExistence type="inferred from homology"/>
<evidence type="ECO:0000313" key="7">
    <source>
        <dbReference type="Proteomes" id="UP001187682"/>
    </source>
</evidence>
<dbReference type="NCBIfam" id="NF003765">
    <property type="entry name" value="PRK05359.1"/>
    <property type="match status" value="1"/>
</dbReference>
<dbReference type="GO" id="GO:0000175">
    <property type="term" value="F:3'-5'-RNA exonuclease activity"/>
    <property type="evidence" value="ECO:0007669"/>
    <property type="project" value="InterPro"/>
</dbReference>
<accession>A0AAE8MUM8</accession>
<evidence type="ECO:0000256" key="4">
    <source>
        <dbReference type="ARBA" id="ARBA00022839"/>
    </source>
</evidence>
<evidence type="ECO:0000256" key="2">
    <source>
        <dbReference type="ARBA" id="ARBA00022722"/>
    </source>
</evidence>
<evidence type="ECO:0000313" key="6">
    <source>
        <dbReference type="EMBL" id="SPO00924.1"/>
    </source>
</evidence>
<organism evidence="6 7">
    <name type="scientific">Cephalotrichum gorgonifer</name>
    <dbReference type="NCBI Taxonomy" id="2041049"/>
    <lineage>
        <taxon>Eukaryota</taxon>
        <taxon>Fungi</taxon>
        <taxon>Dikarya</taxon>
        <taxon>Ascomycota</taxon>
        <taxon>Pezizomycotina</taxon>
        <taxon>Sordariomycetes</taxon>
        <taxon>Hypocreomycetidae</taxon>
        <taxon>Microascales</taxon>
        <taxon>Microascaceae</taxon>
        <taxon>Cephalotrichum</taxon>
    </lineage>
</organism>
<dbReference type="InterPro" id="IPR022894">
    <property type="entry name" value="Oligoribonuclease"/>
</dbReference>
<dbReference type="GO" id="GO:0005739">
    <property type="term" value="C:mitochondrion"/>
    <property type="evidence" value="ECO:0007669"/>
    <property type="project" value="TreeGrafter"/>
</dbReference>
<comment type="similarity">
    <text evidence="1">Belongs to the oligoribonuclease family.</text>
</comment>
<comment type="caution">
    <text evidence="6">The sequence shown here is derived from an EMBL/GenBank/DDBJ whole genome shotgun (WGS) entry which is preliminary data.</text>
</comment>
<dbReference type="GO" id="GO:0003676">
    <property type="term" value="F:nucleic acid binding"/>
    <property type="evidence" value="ECO:0007669"/>
    <property type="project" value="InterPro"/>
</dbReference>
<dbReference type="SUPFAM" id="SSF53098">
    <property type="entry name" value="Ribonuclease H-like"/>
    <property type="match status" value="1"/>
</dbReference>
<dbReference type="SMART" id="SM00479">
    <property type="entry name" value="EXOIII"/>
    <property type="match status" value="1"/>
</dbReference>
<keyword evidence="4" id="KW-0269">Exonuclease</keyword>
<dbReference type="EMBL" id="ONZQ02000004">
    <property type="protein sequence ID" value="SPO00924.1"/>
    <property type="molecule type" value="Genomic_DNA"/>
</dbReference>
<protein>
    <submittedName>
        <fullName evidence="6">Related to oligoribonuclease</fullName>
    </submittedName>
</protein>
<dbReference type="PANTHER" id="PTHR11046">
    <property type="entry name" value="OLIGORIBONUCLEASE, MITOCHONDRIAL"/>
    <property type="match status" value="1"/>
</dbReference>
<gene>
    <name evidence="6" type="ORF">DNG_03672</name>
</gene>
<dbReference type="CDD" id="cd06135">
    <property type="entry name" value="Orn"/>
    <property type="match status" value="1"/>
</dbReference>
<evidence type="ECO:0000256" key="1">
    <source>
        <dbReference type="ARBA" id="ARBA00009921"/>
    </source>
</evidence>
<name>A0AAE8MUM8_9PEZI</name>
<dbReference type="AlphaFoldDB" id="A0AAE8MUM8"/>
<dbReference type="Gene3D" id="3.30.420.10">
    <property type="entry name" value="Ribonuclease H-like superfamily/Ribonuclease H"/>
    <property type="match status" value="1"/>
</dbReference>
<dbReference type="PANTHER" id="PTHR11046:SF0">
    <property type="entry name" value="OLIGORIBONUCLEASE, MITOCHONDRIAL"/>
    <property type="match status" value="1"/>
</dbReference>
<keyword evidence="7" id="KW-1185">Reference proteome</keyword>